<evidence type="ECO:0000313" key="1">
    <source>
        <dbReference type="EMBL" id="MBB3011036.1"/>
    </source>
</evidence>
<proteinExistence type="predicted"/>
<comment type="caution">
    <text evidence="1">The sequence shown here is derived from an EMBL/GenBank/DDBJ whole genome shotgun (WGS) entry which is preliminary data.</text>
</comment>
<evidence type="ECO:0000313" key="2">
    <source>
        <dbReference type="Proteomes" id="UP000578036"/>
    </source>
</evidence>
<keyword evidence="2" id="KW-1185">Reference proteome</keyword>
<protein>
    <submittedName>
        <fullName evidence="1">Uncharacterized protein</fullName>
    </submittedName>
</protein>
<organism evidence="1 2">
    <name type="scientific">Cupriavidus alkaliphilus</name>
    <dbReference type="NCBI Taxonomy" id="942866"/>
    <lineage>
        <taxon>Bacteria</taxon>
        <taxon>Pseudomonadati</taxon>
        <taxon>Pseudomonadota</taxon>
        <taxon>Betaproteobacteria</taxon>
        <taxon>Burkholderiales</taxon>
        <taxon>Burkholderiaceae</taxon>
        <taxon>Cupriavidus</taxon>
    </lineage>
</organism>
<dbReference type="Proteomes" id="UP000578036">
    <property type="component" value="Unassembled WGS sequence"/>
</dbReference>
<dbReference type="AlphaFoldDB" id="A0A7W4VG66"/>
<dbReference type="EMBL" id="JACHWF010000011">
    <property type="protein sequence ID" value="MBB3011036.1"/>
    <property type="molecule type" value="Genomic_DNA"/>
</dbReference>
<accession>A0A7W4VG66</accession>
<sequence length="26" mass="2678">MATDTMVITAITAIAATGTDRLAGRR</sequence>
<name>A0A7W4VG66_9BURK</name>
<reference evidence="1 2" key="1">
    <citation type="submission" date="2020-08" db="EMBL/GenBank/DDBJ databases">
        <title>Genomic Encyclopedia of Type Strains, Phase IV (KMG-V): Genome sequencing to study the core and pangenomes of soil and plant-associated prokaryotes.</title>
        <authorList>
            <person name="Whitman W."/>
        </authorList>
    </citation>
    <scope>NUCLEOTIDE SEQUENCE [LARGE SCALE GENOMIC DNA]</scope>
    <source>
        <strain evidence="1 2">SLV-2362</strain>
    </source>
</reference>
<gene>
    <name evidence="1" type="ORF">FHX61_005721</name>
</gene>